<reference evidence="4 5" key="1">
    <citation type="submission" date="2014-02" db="EMBL/GenBank/DDBJ databases">
        <title>Transposable element dynamics among asymbiotic and ectomycorrhizal Amanita fungi.</title>
        <authorList>
            <consortium name="DOE Joint Genome Institute"/>
            <person name="Hess J."/>
            <person name="Skrede I."/>
            <person name="Wolfe B."/>
            <person name="LaButti K."/>
            <person name="Ohm R.A."/>
            <person name="Grigoriev I.V."/>
            <person name="Pringle A."/>
        </authorList>
    </citation>
    <scope>NUCLEOTIDE SEQUENCE [LARGE SCALE GENOMIC DNA]</scope>
    <source>
        <strain evidence="4 5">SKay4041</strain>
    </source>
</reference>
<dbReference type="AlphaFoldDB" id="A0A2A9NPF2"/>
<evidence type="ECO:0000256" key="2">
    <source>
        <dbReference type="ARBA" id="ARBA00038334"/>
    </source>
</evidence>
<dbReference type="GO" id="GO:0016787">
    <property type="term" value="F:hydrolase activity"/>
    <property type="evidence" value="ECO:0007669"/>
    <property type="project" value="UniProtKB-KW"/>
</dbReference>
<dbReference type="Pfam" id="PF00561">
    <property type="entry name" value="Abhydrolase_1"/>
    <property type="match status" value="1"/>
</dbReference>
<protein>
    <recommendedName>
        <fullName evidence="3">AB hydrolase-1 domain-containing protein</fullName>
    </recommendedName>
</protein>
<dbReference type="OrthoDB" id="6431331at2759"/>
<organism evidence="4 5">
    <name type="scientific">Amanita thiersii Skay4041</name>
    <dbReference type="NCBI Taxonomy" id="703135"/>
    <lineage>
        <taxon>Eukaryota</taxon>
        <taxon>Fungi</taxon>
        <taxon>Dikarya</taxon>
        <taxon>Basidiomycota</taxon>
        <taxon>Agaricomycotina</taxon>
        <taxon>Agaricomycetes</taxon>
        <taxon>Agaricomycetidae</taxon>
        <taxon>Agaricales</taxon>
        <taxon>Pluteineae</taxon>
        <taxon>Amanitaceae</taxon>
        <taxon>Amanita</taxon>
    </lineage>
</organism>
<dbReference type="InterPro" id="IPR000639">
    <property type="entry name" value="Epox_hydrolase-like"/>
</dbReference>
<evidence type="ECO:0000259" key="3">
    <source>
        <dbReference type="Pfam" id="PF00561"/>
    </source>
</evidence>
<sequence length="389" mass="43346">MQRSIQLDDVNLHYLDADADDDDDDDGQRQLVILLHGFPELSFSWRHILPKLVLDGYHVVAPDQRGYAQTTNIPLQYSDDISPFRVTNLVADIVQLVHHLGYSTVAAIVGHDFGSLVAGYCALFRPDIFQSVVFMSAPFTGPPPSPAVGGSLLHMINDHLATLSPPRTHYMHYFSSPHANEHMCHPPGGIESFLRAYFHVKSGDWAGNDPHPLTLLAPPPSPAPRLESTQLAALASAMSIMPSYYIMPVDTTMPECVSKDASLASQTLPPSPPWLTTEELRVYVESFKRTGFQGGLNWYRCLTDPSLHSDLRLLARKRISVPAMFIAGEKDWGTWQMPGAADTMKNVTCENMADEDFVIIPQAGHWVQQEKPDQVAQHLRRFLRKVNTT</sequence>
<accession>A0A2A9NPF2</accession>
<dbReference type="PRINTS" id="PR00412">
    <property type="entry name" value="EPOXHYDRLASE"/>
</dbReference>
<dbReference type="STRING" id="703135.A0A2A9NPF2"/>
<gene>
    <name evidence="4" type="ORF">AMATHDRAFT_76122</name>
</gene>
<proteinExistence type="inferred from homology"/>
<dbReference type="Gene3D" id="3.40.50.1820">
    <property type="entry name" value="alpha/beta hydrolase"/>
    <property type="match status" value="1"/>
</dbReference>
<keyword evidence="5" id="KW-1185">Reference proteome</keyword>
<evidence type="ECO:0000313" key="4">
    <source>
        <dbReference type="EMBL" id="PFH49563.1"/>
    </source>
</evidence>
<evidence type="ECO:0000256" key="1">
    <source>
        <dbReference type="ARBA" id="ARBA00022801"/>
    </source>
</evidence>
<dbReference type="InterPro" id="IPR029058">
    <property type="entry name" value="AB_hydrolase_fold"/>
</dbReference>
<name>A0A2A9NPF2_9AGAR</name>
<evidence type="ECO:0000313" key="5">
    <source>
        <dbReference type="Proteomes" id="UP000242287"/>
    </source>
</evidence>
<dbReference type="SUPFAM" id="SSF53474">
    <property type="entry name" value="alpha/beta-Hydrolases"/>
    <property type="match status" value="1"/>
</dbReference>
<dbReference type="InterPro" id="IPR000073">
    <property type="entry name" value="AB_hydrolase_1"/>
</dbReference>
<comment type="similarity">
    <text evidence="2">Belongs to the AB hydrolase superfamily. Epoxide hydrolase family.</text>
</comment>
<keyword evidence="1" id="KW-0378">Hydrolase</keyword>
<dbReference type="Proteomes" id="UP000242287">
    <property type="component" value="Unassembled WGS sequence"/>
</dbReference>
<dbReference type="PANTHER" id="PTHR43329">
    <property type="entry name" value="EPOXIDE HYDROLASE"/>
    <property type="match status" value="1"/>
</dbReference>
<dbReference type="EMBL" id="KZ302025">
    <property type="protein sequence ID" value="PFH49563.1"/>
    <property type="molecule type" value="Genomic_DNA"/>
</dbReference>
<feature type="domain" description="AB hydrolase-1" evidence="3">
    <location>
        <begin position="31"/>
        <end position="140"/>
    </location>
</feature>